<organism evidence="1 2">
    <name type="scientific">Pelobates cultripes</name>
    <name type="common">Western spadefoot toad</name>
    <dbReference type="NCBI Taxonomy" id="61616"/>
    <lineage>
        <taxon>Eukaryota</taxon>
        <taxon>Metazoa</taxon>
        <taxon>Chordata</taxon>
        <taxon>Craniata</taxon>
        <taxon>Vertebrata</taxon>
        <taxon>Euteleostomi</taxon>
        <taxon>Amphibia</taxon>
        <taxon>Batrachia</taxon>
        <taxon>Anura</taxon>
        <taxon>Pelobatoidea</taxon>
        <taxon>Pelobatidae</taxon>
        <taxon>Pelobates</taxon>
    </lineage>
</organism>
<keyword evidence="2" id="KW-1185">Reference proteome</keyword>
<gene>
    <name evidence="1" type="ORF">PECUL_23A033647</name>
</gene>
<evidence type="ECO:0000313" key="2">
    <source>
        <dbReference type="Proteomes" id="UP001295444"/>
    </source>
</evidence>
<feature type="non-terminal residue" evidence="1">
    <location>
        <position position="88"/>
    </location>
</feature>
<dbReference type="EMBL" id="OW240915">
    <property type="protein sequence ID" value="CAH2285446.1"/>
    <property type="molecule type" value="Genomic_DNA"/>
</dbReference>
<evidence type="ECO:0000313" key="1">
    <source>
        <dbReference type="EMBL" id="CAH2285446.1"/>
    </source>
</evidence>
<protein>
    <submittedName>
        <fullName evidence="1">Uncharacterized protein</fullName>
    </submittedName>
</protein>
<dbReference type="AlphaFoldDB" id="A0AAD1S5M3"/>
<reference evidence="1" key="1">
    <citation type="submission" date="2022-03" db="EMBL/GenBank/DDBJ databases">
        <authorList>
            <person name="Alioto T."/>
            <person name="Alioto T."/>
            <person name="Gomez Garrido J."/>
        </authorList>
    </citation>
    <scope>NUCLEOTIDE SEQUENCE</scope>
</reference>
<proteinExistence type="predicted"/>
<feature type="non-terminal residue" evidence="1">
    <location>
        <position position="1"/>
    </location>
</feature>
<accession>A0AAD1S5M3</accession>
<name>A0AAD1S5M3_PELCU</name>
<sequence>AFAHSSSQSRPSSRYGAEIDWESEEVVRSAASTERGKLSNVQMSRVSLLGKTLPSKLFHSRWAIEHNSEVRDFAKLAFRSPLVKDDSS</sequence>
<dbReference type="Proteomes" id="UP001295444">
    <property type="component" value="Chromosome 04"/>
</dbReference>